<organism evidence="1">
    <name type="scientific">Diabrotica virgifera virgifera</name>
    <name type="common">western corn rootworm</name>
    <dbReference type="NCBI Taxonomy" id="50390"/>
    <lineage>
        <taxon>Eukaryota</taxon>
        <taxon>Metazoa</taxon>
        <taxon>Ecdysozoa</taxon>
        <taxon>Arthropoda</taxon>
        <taxon>Hexapoda</taxon>
        <taxon>Insecta</taxon>
        <taxon>Pterygota</taxon>
        <taxon>Neoptera</taxon>
        <taxon>Endopterygota</taxon>
        <taxon>Coleoptera</taxon>
        <taxon>Polyphaga</taxon>
        <taxon>Cucujiformia</taxon>
        <taxon>Chrysomeloidea</taxon>
        <taxon>Chrysomelidae</taxon>
        <taxon>Galerucinae</taxon>
        <taxon>Diabroticina</taxon>
        <taxon>Diabroticites</taxon>
        <taxon>Diabrotica</taxon>
    </lineage>
</organism>
<name>A0A6P7H3C5_DIAVI</name>
<dbReference type="AlphaFoldDB" id="A0A6P7H3C5"/>
<reference evidence="1" key="1">
    <citation type="submission" date="2025-08" db="UniProtKB">
        <authorList>
            <consortium name="RefSeq"/>
        </authorList>
    </citation>
    <scope>IDENTIFICATION</scope>
    <source>
        <tissue evidence="1">Whole insect</tissue>
    </source>
</reference>
<sequence>MLKYVFTLRYRNMYVSDVEAKVRTNNESNRNRWLLNNTVECNKNNSIEAESRTYKAAIMPILPTNINHRINKNQKFAWNDRNEDQTALLGLGFTTISNNDLLNEVSAFFPNIILCCGR</sequence>
<dbReference type="RefSeq" id="XP_028153027.1">
    <property type="nucleotide sequence ID" value="XM_028297226.1"/>
</dbReference>
<evidence type="ECO:0000313" key="1">
    <source>
        <dbReference type="RefSeq" id="XP_028153027.1"/>
    </source>
</evidence>
<protein>
    <submittedName>
        <fullName evidence="1">Uncharacterized protein LOC114346489 isoform X2</fullName>
    </submittedName>
</protein>
<accession>A0A6P7H3C5</accession>
<proteinExistence type="predicted"/>
<gene>
    <name evidence="1" type="primary">LOC114346489</name>
</gene>